<protein>
    <recommendedName>
        <fullName evidence="1">Putative plant transposon protein domain-containing protein</fullName>
    </recommendedName>
</protein>
<comment type="caution">
    <text evidence="2">The sequence shown here is derived from an EMBL/GenBank/DDBJ whole genome shotgun (WGS) entry which is preliminary data.</text>
</comment>
<dbReference type="EMBL" id="JAINDJ010000007">
    <property type="protein sequence ID" value="KAG9442066.1"/>
    <property type="molecule type" value="Genomic_DNA"/>
</dbReference>
<dbReference type="AlphaFoldDB" id="A0AAV7E2N7"/>
<name>A0AAV7E2N7_ARIFI</name>
<accession>A0AAV7E2N7</accession>
<dbReference type="InterPro" id="IPR046796">
    <property type="entry name" value="Transposase_32_dom"/>
</dbReference>
<evidence type="ECO:0000313" key="2">
    <source>
        <dbReference type="EMBL" id="KAG9442066.1"/>
    </source>
</evidence>
<sequence length="137" mass="15817">MARTKQVEQPSARPRYNRFKFFSKEAATTYKKIKTKKTRDLRPEARVWMYFVCTCLLPSTHYTEVIVDYAILTSRLVNVGLMIHCTMMYTSETVGHRLYFPSLVIALCEASGIATRSGEEILAPECPITTMFIRNTY</sequence>
<reference evidence="2 3" key="1">
    <citation type="submission" date="2021-07" db="EMBL/GenBank/DDBJ databases">
        <title>The Aristolochia fimbriata genome: insights into angiosperm evolution, floral development and chemical biosynthesis.</title>
        <authorList>
            <person name="Jiao Y."/>
        </authorList>
    </citation>
    <scope>NUCLEOTIDE SEQUENCE [LARGE SCALE GENOMIC DNA]</scope>
    <source>
        <strain evidence="2">IBCAS-2021</strain>
        <tissue evidence="2">Leaf</tissue>
    </source>
</reference>
<evidence type="ECO:0000313" key="3">
    <source>
        <dbReference type="Proteomes" id="UP000825729"/>
    </source>
</evidence>
<keyword evidence="3" id="KW-1185">Reference proteome</keyword>
<proteinExistence type="predicted"/>
<dbReference type="Pfam" id="PF20167">
    <property type="entry name" value="Transposase_32"/>
    <property type="match status" value="1"/>
</dbReference>
<organism evidence="2 3">
    <name type="scientific">Aristolochia fimbriata</name>
    <name type="common">White veined hardy Dutchman's pipe vine</name>
    <dbReference type="NCBI Taxonomy" id="158543"/>
    <lineage>
        <taxon>Eukaryota</taxon>
        <taxon>Viridiplantae</taxon>
        <taxon>Streptophyta</taxon>
        <taxon>Embryophyta</taxon>
        <taxon>Tracheophyta</taxon>
        <taxon>Spermatophyta</taxon>
        <taxon>Magnoliopsida</taxon>
        <taxon>Magnoliidae</taxon>
        <taxon>Piperales</taxon>
        <taxon>Aristolochiaceae</taxon>
        <taxon>Aristolochia</taxon>
    </lineage>
</organism>
<gene>
    <name evidence="2" type="ORF">H6P81_017920</name>
</gene>
<feature type="domain" description="Putative plant transposon protein" evidence="1">
    <location>
        <begin position="30"/>
        <end position="113"/>
    </location>
</feature>
<dbReference type="Proteomes" id="UP000825729">
    <property type="component" value="Unassembled WGS sequence"/>
</dbReference>
<evidence type="ECO:0000259" key="1">
    <source>
        <dbReference type="Pfam" id="PF20167"/>
    </source>
</evidence>